<organism evidence="1 2">
    <name type="scientific">Trichinella zimbabwensis</name>
    <dbReference type="NCBI Taxonomy" id="268475"/>
    <lineage>
        <taxon>Eukaryota</taxon>
        <taxon>Metazoa</taxon>
        <taxon>Ecdysozoa</taxon>
        <taxon>Nematoda</taxon>
        <taxon>Enoplea</taxon>
        <taxon>Dorylaimia</taxon>
        <taxon>Trichinellida</taxon>
        <taxon>Trichinellidae</taxon>
        <taxon>Trichinella</taxon>
    </lineage>
</organism>
<evidence type="ECO:0000313" key="2">
    <source>
        <dbReference type="Proteomes" id="UP000055024"/>
    </source>
</evidence>
<protein>
    <submittedName>
        <fullName evidence="1">Uncharacterized protein</fullName>
    </submittedName>
</protein>
<dbReference type="AlphaFoldDB" id="A0A0V1H767"/>
<comment type="caution">
    <text evidence="1">The sequence shown here is derived from an EMBL/GenBank/DDBJ whole genome shotgun (WGS) entry which is preliminary data.</text>
</comment>
<name>A0A0V1H767_9BILA</name>
<dbReference type="EMBL" id="JYDP01000119">
    <property type="protein sequence ID" value="KRZ06407.1"/>
    <property type="molecule type" value="Genomic_DNA"/>
</dbReference>
<dbReference type="Proteomes" id="UP000055024">
    <property type="component" value="Unassembled WGS sequence"/>
</dbReference>
<keyword evidence="2" id="KW-1185">Reference proteome</keyword>
<accession>A0A0V1H767</accession>
<proteinExistence type="predicted"/>
<sequence>MNIWNFGIECYSDYKLNNSHAQGINKRKEQRTVGNDRTQQLIFCKQQDLFIKNHFYKLTAVSSSTDKRMKTRTNQSRTNDKSTKLYIWLRFQSIQCSGFATDKYLYAMRLHMVGLWIISLKMDWNVKYFQAQQI</sequence>
<evidence type="ECO:0000313" key="1">
    <source>
        <dbReference type="EMBL" id="KRZ06407.1"/>
    </source>
</evidence>
<gene>
    <name evidence="1" type="ORF">T11_11220</name>
</gene>
<reference evidence="1 2" key="1">
    <citation type="submission" date="2015-01" db="EMBL/GenBank/DDBJ databases">
        <title>Evolution of Trichinella species and genotypes.</title>
        <authorList>
            <person name="Korhonen P.K."/>
            <person name="Edoardo P."/>
            <person name="Giuseppe L.R."/>
            <person name="Gasser R.B."/>
        </authorList>
    </citation>
    <scope>NUCLEOTIDE SEQUENCE [LARGE SCALE GENOMIC DNA]</scope>
    <source>
        <strain evidence="1">ISS1029</strain>
    </source>
</reference>